<organism evidence="1 2">
    <name type="scientific">Trichophyton tonsurans (strain CBS 112818)</name>
    <name type="common">Scalp ringworm fungus</name>
    <dbReference type="NCBI Taxonomy" id="647933"/>
    <lineage>
        <taxon>Eukaryota</taxon>
        <taxon>Fungi</taxon>
        <taxon>Dikarya</taxon>
        <taxon>Ascomycota</taxon>
        <taxon>Pezizomycotina</taxon>
        <taxon>Eurotiomycetes</taxon>
        <taxon>Eurotiomycetidae</taxon>
        <taxon>Onygenales</taxon>
        <taxon>Arthrodermataceae</taxon>
        <taxon>Trichophyton</taxon>
    </lineage>
</organism>
<dbReference type="Proteomes" id="UP000009172">
    <property type="component" value="Unassembled WGS sequence"/>
</dbReference>
<dbReference type="EMBL" id="GG698513">
    <property type="protein sequence ID" value="EGD98658.1"/>
    <property type="molecule type" value="Genomic_DNA"/>
</dbReference>
<protein>
    <submittedName>
        <fullName evidence="1">Uncharacterized protein</fullName>
    </submittedName>
</protein>
<proteinExistence type="predicted"/>
<evidence type="ECO:0000313" key="1">
    <source>
        <dbReference type="EMBL" id="EGD98658.1"/>
    </source>
</evidence>
<name>F2S509_TRIT1</name>
<dbReference type="AlphaFoldDB" id="F2S509"/>
<keyword evidence="2" id="KW-1185">Reference proteome</keyword>
<accession>F2S509</accession>
<reference evidence="2" key="1">
    <citation type="journal article" date="2012" name="MBio">
        <title>Comparative genome analysis of Trichophyton rubrum and related dermatophytes reveals candidate genes involved in infection.</title>
        <authorList>
            <person name="Martinez D.A."/>
            <person name="Oliver B.G."/>
            <person name="Graeser Y."/>
            <person name="Goldberg J.M."/>
            <person name="Li W."/>
            <person name="Martinez-Rossi N.M."/>
            <person name="Monod M."/>
            <person name="Shelest E."/>
            <person name="Barton R.C."/>
            <person name="Birch E."/>
            <person name="Brakhage A.A."/>
            <person name="Chen Z."/>
            <person name="Gurr S.J."/>
            <person name="Heiman D."/>
            <person name="Heitman J."/>
            <person name="Kosti I."/>
            <person name="Rossi A."/>
            <person name="Saif S."/>
            <person name="Samalova M."/>
            <person name="Saunders C.W."/>
            <person name="Shea T."/>
            <person name="Summerbell R.C."/>
            <person name="Xu J."/>
            <person name="Young S."/>
            <person name="Zeng Q."/>
            <person name="Birren B.W."/>
            <person name="Cuomo C.A."/>
            <person name="White T.C."/>
        </authorList>
    </citation>
    <scope>NUCLEOTIDE SEQUENCE [LARGE SCALE GENOMIC DNA]</scope>
    <source>
        <strain evidence="2">CBS 112818</strain>
    </source>
</reference>
<evidence type="ECO:0000313" key="2">
    <source>
        <dbReference type="Proteomes" id="UP000009172"/>
    </source>
</evidence>
<dbReference type="HOGENOM" id="CLU_1929115_0_0_1"/>
<dbReference type="OrthoDB" id="4173465at2759"/>
<gene>
    <name evidence="1" type="ORF">TESG_06139</name>
</gene>
<sequence length="131" mass="14592">MIQKEKPAESSAGILFVLECERSLATAGSCNSLVGFINTTRPDPQPRYRLGFIQGGALVKAWPSRDPTYPKRCGGGKWIKLATIPELDFLGLDRFQQIEASTNKIEEDAFAEKMRLIGARWQAHITQIITL</sequence>